<keyword evidence="6 8" id="KW-1133">Transmembrane helix</keyword>
<keyword evidence="3" id="KW-0813">Transport</keyword>
<evidence type="ECO:0000256" key="3">
    <source>
        <dbReference type="ARBA" id="ARBA00022448"/>
    </source>
</evidence>
<keyword evidence="11" id="KW-1185">Reference proteome</keyword>
<evidence type="ECO:0000259" key="9">
    <source>
        <dbReference type="PROSITE" id="PS50850"/>
    </source>
</evidence>
<evidence type="ECO:0000313" key="11">
    <source>
        <dbReference type="Proteomes" id="UP000268285"/>
    </source>
</evidence>
<sequence>MWDAYPERGPASPPRYLVAILMFVVPLSQIPLDLYTPALPQMVVDLHASPTAMQHTVAAYLLGMSLAFVPVGVVADARGRKPVLLTCLGIMVATSALCAVAGSVPVLLAARFVEGAAASACMVVPYAIAADCFRGRRLTSVSGLLGVAWGLAPVLAPAAGGVLVQFLDWRLVFASIAVLAALAAVVVVPLLPETLARQKRSPIHPRATARVLATALRHRVFCSFVLVFGLMASAQLAFGVAGPFLYQGNLGFSPAAYGLMALIVGVANLCGELACGILAVRLSARRLAMGALAVFGIGTAVLVGSGLLIGNDAWALTIGSCLALSGCGVLCPQMYGLAMGLFVRNLGLIGGLVSGIGYLVVSAAMAAVGAFHERTQTPLGLLFAACGATAFVLLAWAMARYERVRQPAH</sequence>
<reference evidence="10 11" key="1">
    <citation type="submission" date="2018-09" db="EMBL/GenBank/DDBJ databases">
        <authorList>
            <person name="Tagini F."/>
        </authorList>
    </citation>
    <scope>NUCLEOTIDE SEQUENCE [LARGE SCALE GENOMIC DNA]</scope>
    <source>
        <strain evidence="10 11">MK142</strain>
    </source>
</reference>
<feature type="transmembrane region" description="Helical" evidence="8">
    <location>
        <begin position="378"/>
        <end position="399"/>
    </location>
</feature>
<feature type="transmembrane region" description="Helical" evidence="8">
    <location>
        <begin position="257"/>
        <end position="280"/>
    </location>
</feature>
<dbReference type="NCBIfam" id="TIGR00710">
    <property type="entry name" value="efflux_Bcr_CflA"/>
    <property type="match status" value="1"/>
</dbReference>
<gene>
    <name evidence="10" type="primary">bcr</name>
    <name evidence="10" type="ORF">LAUMK142_05102</name>
</gene>
<proteinExistence type="inferred from homology"/>
<dbReference type="InterPro" id="IPR004812">
    <property type="entry name" value="Efflux_drug-R_Bcr/CmlA"/>
</dbReference>
<feature type="transmembrane region" description="Helical" evidence="8">
    <location>
        <begin position="220"/>
        <end position="245"/>
    </location>
</feature>
<feature type="transmembrane region" description="Helical" evidence="8">
    <location>
        <begin position="108"/>
        <end position="129"/>
    </location>
</feature>
<dbReference type="InterPro" id="IPR036259">
    <property type="entry name" value="MFS_trans_sf"/>
</dbReference>
<evidence type="ECO:0000256" key="8">
    <source>
        <dbReference type="SAM" id="Phobius"/>
    </source>
</evidence>
<dbReference type="AlphaFoldDB" id="A0A498R409"/>
<feature type="transmembrane region" description="Helical" evidence="8">
    <location>
        <begin position="82"/>
        <end position="102"/>
    </location>
</feature>
<dbReference type="PANTHER" id="PTHR43124:SF3">
    <property type="entry name" value="CHLORAMPHENICOL EFFLUX PUMP RV0191"/>
    <property type="match status" value="1"/>
</dbReference>
<dbReference type="RefSeq" id="WP_244602092.1">
    <property type="nucleotide sequence ID" value="NZ_JAIENV010000028.1"/>
</dbReference>
<keyword evidence="5 8" id="KW-0812">Transmembrane</keyword>
<accession>A0A498R409</accession>
<organism evidence="10 11">
    <name type="scientific">Mycobacterium pseudokansasii</name>
    <dbReference type="NCBI Taxonomy" id="2341080"/>
    <lineage>
        <taxon>Bacteria</taxon>
        <taxon>Bacillati</taxon>
        <taxon>Actinomycetota</taxon>
        <taxon>Actinomycetes</taxon>
        <taxon>Mycobacteriales</taxon>
        <taxon>Mycobacteriaceae</taxon>
        <taxon>Mycobacterium</taxon>
    </lineage>
</organism>
<evidence type="ECO:0000256" key="1">
    <source>
        <dbReference type="ARBA" id="ARBA00004651"/>
    </source>
</evidence>
<dbReference type="GO" id="GO:0042910">
    <property type="term" value="F:xenobiotic transmembrane transporter activity"/>
    <property type="evidence" value="ECO:0007669"/>
    <property type="project" value="InterPro"/>
</dbReference>
<evidence type="ECO:0000256" key="2">
    <source>
        <dbReference type="ARBA" id="ARBA00006236"/>
    </source>
</evidence>
<dbReference type="Pfam" id="PF07690">
    <property type="entry name" value="MFS_1"/>
    <property type="match status" value="1"/>
</dbReference>
<feature type="transmembrane region" description="Helical" evidence="8">
    <location>
        <begin position="314"/>
        <end position="335"/>
    </location>
</feature>
<dbReference type="PANTHER" id="PTHR43124">
    <property type="entry name" value="PURINE EFFLUX PUMP PBUE"/>
    <property type="match status" value="1"/>
</dbReference>
<evidence type="ECO:0000256" key="4">
    <source>
        <dbReference type="ARBA" id="ARBA00022475"/>
    </source>
</evidence>
<evidence type="ECO:0000256" key="7">
    <source>
        <dbReference type="ARBA" id="ARBA00023136"/>
    </source>
</evidence>
<dbReference type="Proteomes" id="UP000268285">
    <property type="component" value="Unassembled WGS sequence"/>
</dbReference>
<dbReference type="GO" id="GO:1990961">
    <property type="term" value="P:xenobiotic detoxification by transmembrane export across the plasma membrane"/>
    <property type="evidence" value="ECO:0007669"/>
    <property type="project" value="InterPro"/>
</dbReference>
<feature type="transmembrane region" description="Helical" evidence="8">
    <location>
        <begin position="16"/>
        <end position="32"/>
    </location>
</feature>
<evidence type="ECO:0000256" key="6">
    <source>
        <dbReference type="ARBA" id="ARBA00022989"/>
    </source>
</evidence>
<dbReference type="InterPro" id="IPR020846">
    <property type="entry name" value="MFS_dom"/>
</dbReference>
<evidence type="ECO:0000256" key="5">
    <source>
        <dbReference type="ARBA" id="ARBA00022692"/>
    </source>
</evidence>
<name>A0A498R409_9MYCO</name>
<feature type="domain" description="Major facilitator superfamily (MFS) profile" evidence="9">
    <location>
        <begin position="17"/>
        <end position="405"/>
    </location>
</feature>
<dbReference type="CDD" id="cd17320">
    <property type="entry name" value="MFS_MdfA_MDR_like"/>
    <property type="match status" value="1"/>
</dbReference>
<protein>
    <submittedName>
        <fullName evidence="10">Bicyclomycin resistance protein</fullName>
    </submittedName>
</protein>
<dbReference type="SUPFAM" id="SSF103473">
    <property type="entry name" value="MFS general substrate transporter"/>
    <property type="match status" value="1"/>
</dbReference>
<dbReference type="Gene3D" id="1.20.1720.10">
    <property type="entry name" value="Multidrug resistance protein D"/>
    <property type="match status" value="1"/>
</dbReference>
<feature type="transmembrane region" description="Helical" evidence="8">
    <location>
        <begin position="169"/>
        <end position="191"/>
    </location>
</feature>
<feature type="transmembrane region" description="Helical" evidence="8">
    <location>
        <begin position="347"/>
        <end position="372"/>
    </location>
</feature>
<evidence type="ECO:0000313" key="10">
    <source>
        <dbReference type="EMBL" id="VBA55456.1"/>
    </source>
</evidence>
<keyword evidence="7 8" id="KW-0472">Membrane</keyword>
<dbReference type="GO" id="GO:0005886">
    <property type="term" value="C:plasma membrane"/>
    <property type="evidence" value="ECO:0007669"/>
    <property type="project" value="UniProtKB-SubCell"/>
</dbReference>
<feature type="transmembrane region" description="Helical" evidence="8">
    <location>
        <begin position="52"/>
        <end position="75"/>
    </location>
</feature>
<comment type="subcellular location">
    <subcellularLocation>
        <location evidence="1">Cell membrane</location>
        <topology evidence="1">Multi-pass membrane protein</topology>
    </subcellularLocation>
</comment>
<feature type="transmembrane region" description="Helical" evidence="8">
    <location>
        <begin position="287"/>
        <end position="308"/>
    </location>
</feature>
<dbReference type="EMBL" id="UPHU01000001">
    <property type="protein sequence ID" value="VBA55456.1"/>
    <property type="molecule type" value="Genomic_DNA"/>
</dbReference>
<feature type="transmembrane region" description="Helical" evidence="8">
    <location>
        <begin position="141"/>
        <end position="163"/>
    </location>
</feature>
<dbReference type="InterPro" id="IPR050189">
    <property type="entry name" value="MFS_Efflux_Transporters"/>
</dbReference>
<dbReference type="InterPro" id="IPR011701">
    <property type="entry name" value="MFS"/>
</dbReference>
<dbReference type="PROSITE" id="PS50850">
    <property type="entry name" value="MFS"/>
    <property type="match status" value="1"/>
</dbReference>
<keyword evidence="4" id="KW-1003">Cell membrane</keyword>
<comment type="similarity">
    <text evidence="2">Belongs to the major facilitator superfamily. Bcr/CmlA family.</text>
</comment>